<feature type="transmembrane region" description="Helical" evidence="7">
    <location>
        <begin position="298"/>
        <end position="323"/>
    </location>
</feature>
<dbReference type="InterPro" id="IPR001958">
    <property type="entry name" value="Tet-R_TetA/multi-R_MdtG-like"/>
</dbReference>
<evidence type="ECO:0000256" key="3">
    <source>
        <dbReference type="ARBA" id="ARBA00022692"/>
    </source>
</evidence>
<keyword evidence="3 7" id="KW-0812">Transmembrane</keyword>
<keyword evidence="4 7" id="KW-1133">Transmembrane helix</keyword>
<feature type="transmembrane region" description="Helical" evidence="7">
    <location>
        <begin position="396"/>
        <end position="422"/>
    </location>
</feature>
<dbReference type="PANTHER" id="PTHR23504">
    <property type="entry name" value="MAJOR FACILITATOR SUPERFAMILY DOMAIN-CONTAINING PROTEIN 10"/>
    <property type="match status" value="1"/>
</dbReference>
<evidence type="ECO:0000256" key="7">
    <source>
        <dbReference type="SAM" id="Phobius"/>
    </source>
</evidence>
<proteinExistence type="predicted"/>
<reference evidence="9" key="2">
    <citation type="submission" date="2023-06" db="EMBL/GenBank/DDBJ databases">
        <authorList>
            <consortium name="Lawrence Berkeley National Laboratory"/>
            <person name="Haridas S."/>
            <person name="Hensen N."/>
            <person name="Bonometti L."/>
            <person name="Westerberg I."/>
            <person name="Brannstrom I.O."/>
            <person name="Guillou S."/>
            <person name="Cros-Aarteil S."/>
            <person name="Calhoun S."/>
            <person name="Kuo A."/>
            <person name="Mondo S."/>
            <person name="Pangilinan J."/>
            <person name="Riley R."/>
            <person name="Labutti K."/>
            <person name="Andreopoulos B."/>
            <person name="Lipzen A."/>
            <person name="Chen C."/>
            <person name="Yanf M."/>
            <person name="Daum C."/>
            <person name="Ng V."/>
            <person name="Clum A."/>
            <person name="Steindorff A."/>
            <person name="Ohm R."/>
            <person name="Martin F."/>
            <person name="Silar P."/>
            <person name="Natvig D."/>
            <person name="Lalanne C."/>
            <person name="Gautier V."/>
            <person name="Ament-Velasquez S.L."/>
            <person name="Kruys A."/>
            <person name="Hutchinson M.I."/>
            <person name="Powell A.J."/>
            <person name="Barry K."/>
            <person name="Miller A.N."/>
            <person name="Grigoriev I.V."/>
            <person name="Debuchy R."/>
            <person name="Gladieux P."/>
            <person name="Thoren M.H."/>
            <person name="Johannesson H."/>
        </authorList>
    </citation>
    <scope>NUCLEOTIDE SEQUENCE</scope>
    <source>
        <strain evidence="9">CBS 955.72</strain>
    </source>
</reference>
<feature type="transmembrane region" description="Helical" evidence="7">
    <location>
        <begin position="474"/>
        <end position="494"/>
    </location>
</feature>
<feature type="region of interest" description="Disordered" evidence="6">
    <location>
        <begin position="1"/>
        <end position="26"/>
    </location>
</feature>
<feature type="transmembrane region" description="Helical" evidence="7">
    <location>
        <begin position="162"/>
        <end position="183"/>
    </location>
</feature>
<evidence type="ECO:0000256" key="6">
    <source>
        <dbReference type="SAM" id="MobiDB-lite"/>
    </source>
</evidence>
<feature type="transmembrane region" description="Helical" evidence="7">
    <location>
        <begin position="195"/>
        <end position="219"/>
    </location>
</feature>
<dbReference type="GO" id="GO:0016020">
    <property type="term" value="C:membrane"/>
    <property type="evidence" value="ECO:0007669"/>
    <property type="project" value="UniProtKB-SubCell"/>
</dbReference>
<dbReference type="EMBL" id="JAUIQD010000001">
    <property type="protein sequence ID" value="KAK3362263.1"/>
    <property type="molecule type" value="Genomic_DNA"/>
</dbReference>
<feature type="transmembrane region" description="Helical" evidence="7">
    <location>
        <begin position="434"/>
        <end position="454"/>
    </location>
</feature>
<keyword evidence="10" id="KW-1185">Reference proteome</keyword>
<dbReference type="InterPro" id="IPR036259">
    <property type="entry name" value="MFS_trans_sf"/>
</dbReference>
<name>A0AAJ0HT89_9PEZI</name>
<sequence>MARSEPTISHHGNEETTPQDVNENTPLLGAEDVAPVADLDVAKAITEAEQATSGDQDGENKPLPLRQILVLCYARWVEPVAFFSIFPYINKMAKENGNLADEDVGFYSGLIESLFSLTQMLLMILWGRAADRFGRKPVLVFSLIGVTLATGLFGMAETIWQMILFRCLAGVFAGTIVTIRTMLSEHSTSKTQAKAFSWFSFSGNLGILFGPLMGGALANPAEQYPNIFGGIHFFVEYPYALPSLVVSMVGVSAVLVTIFYAEETLVKAPASTVGEESVVARPIPLSTWELVKSPGVGVVLYAYAHIMLLAYAYTTISPVFWFTPVRLGGFGFSPLQISLVLGACGLSQAIWTLLVFPSLQHRIGTNGILRLCANYYPLFFGLCPLFSMLLRQGSHTAWVAFWIVTPTALCLGSGVSMSFTAIQLALNDVSPSPAILGTLNAVALSVTTGVRAVSPALFASLFALGAGKQWLWGYAIWVLMTMMGAWLVVICRYLPDYQELKRQRARERERERERVERAGYREAGDVVFGVASHFGCEQAHGSCR</sequence>
<dbReference type="InterPro" id="IPR020846">
    <property type="entry name" value="MFS_dom"/>
</dbReference>
<organism evidence="9 10">
    <name type="scientific">Lasiosphaeria hispida</name>
    <dbReference type="NCBI Taxonomy" id="260671"/>
    <lineage>
        <taxon>Eukaryota</taxon>
        <taxon>Fungi</taxon>
        <taxon>Dikarya</taxon>
        <taxon>Ascomycota</taxon>
        <taxon>Pezizomycotina</taxon>
        <taxon>Sordariomycetes</taxon>
        <taxon>Sordariomycetidae</taxon>
        <taxon>Sordariales</taxon>
        <taxon>Lasiosphaeriaceae</taxon>
        <taxon>Lasiosphaeria</taxon>
    </lineage>
</organism>
<comment type="caution">
    <text evidence="9">The sequence shown here is derived from an EMBL/GenBank/DDBJ whole genome shotgun (WGS) entry which is preliminary data.</text>
</comment>
<feature type="transmembrane region" description="Helical" evidence="7">
    <location>
        <begin position="68"/>
        <end position="89"/>
    </location>
</feature>
<feature type="transmembrane region" description="Helical" evidence="7">
    <location>
        <begin position="138"/>
        <end position="156"/>
    </location>
</feature>
<feature type="compositionally biased region" description="Polar residues" evidence="6">
    <location>
        <begin position="15"/>
        <end position="25"/>
    </location>
</feature>
<dbReference type="AlphaFoldDB" id="A0AAJ0HT89"/>
<accession>A0AAJ0HT89</accession>
<reference evidence="9" key="1">
    <citation type="journal article" date="2023" name="Mol. Phylogenet. Evol.">
        <title>Genome-scale phylogeny and comparative genomics of the fungal order Sordariales.</title>
        <authorList>
            <person name="Hensen N."/>
            <person name="Bonometti L."/>
            <person name="Westerberg I."/>
            <person name="Brannstrom I.O."/>
            <person name="Guillou S."/>
            <person name="Cros-Aarteil S."/>
            <person name="Calhoun S."/>
            <person name="Haridas S."/>
            <person name="Kuo A."/>
            <person name="Mondo S."/>
            <person name="Pangilinan J."/>
            <person name="Riley R."/>
            <person name="LaButti K."/>
            <person name="Andreopoulos B."/>
            <person name="Lipzen A."/>
            <person name="Chen C."/>
            <person name="Yan M."/>
            <person name="Daum C."/>
            <person name="Ng V."/>
            <person name="Clum A."/>
            <person name="Steindorff A."/>
            <person name="Ohm R.A."/>
            <person name="Martin F."/>
            <person name="Silar P."/>
            <person name="Natvig D.O."/>
            <person name="Lalanne C."/>
            <person name="Gautier V."/>
            <person name="Ament-Velasquez S.L."/>
            <person name="Kruys A."/>
            <person name="Hutchinson M.I."/>
            <person name="Powell A.J."/>
            <person name="Barry K."/>
            <person name="Miller A.N."/>
            <person name="Grigoriev I.V."/>
            <person name="Debuchy R."/>
            <person name="Gladieux P."/>
            <person name="Hiltunen Thoren M."/>
            <person name="Johannesson H."/>
        </authorList>
    </citation>
    <scope>NUCLEOTIDE SEQUENCE</scope>
    <source>
        <strain evidence="9">CBS 955.72</strain>
    </source>
</reference>
<evidence type="ECO:0000259" key="8">
    <source>
        <dbReference type="PROSITE" id="PS50850"/>
    </source>
</evidence>
<evidence type="ECO:0000256" key="2">
    <source>
        <dbReference type="ARBA" id="ARBA00022448"/>
    </source>
</evidence>
<dbReference type="GO" id="GO:0022857">
    <property type="term" value="F:transmembrane transporter activity"/>
    <property type="evidence" value="ECO:0007669"/>
    <property type="project" value="InterPro"/>
</dbReference>
<evidence type="ECO:0000256" key="4">
    <source>
        <dbReference type="ARBA" id="ARBA00022989"/>
    </source>
</evidence>
<dbReference type="InterPro" id="IPR011701">
    <property type="entry name" value="MFS"/>
</dbReference>
<gene>
    <name evidence="9" type="ORF">B0T25DRAFT_1646</name>
</gene>
<dbReference type="Pfam" id="PF07690">
    <property type="entry name" value="MFS_1"/>
    <property type="match status" value="1"/>
</dbReference>
<evidence type="ECO:0000256" key="1">
    <source>
        <dbReference type="ARBA" id="ARBA00004141"/>
    </source>
</evidence>
<dbReference type="PRINTS" id="PR01035">
    <property type="entry name" value="TCRTETA"/>
</dbReference>
<evidence type="ECO:0000313" key="9">
    <source>
        <dbReference type="EMBL" id="KAK3362263.1"/>
    </source>
</evidence>
<comment type="subcellular location">
    <subcellularLocation>
        <location evidence="1">Membrane</location>
        <topology evidence="1">Multi-pass membrane protein</topology>
    </subcellularLocation>
</comment>
<dbReference type="Proteomes" id="UP001275084">
    <property type="component" value="Unassembled WGS sequence"/>
</dbReference>
<keyword evidence="2" id="KW-0813">Transport</keyword>
<dbReference type="PANTHER" id="PTHR23504:SF3">
    <property type="entry name" value="MAJOR FACILITATOR SUPERFAMILY (MFS) PROFILE DOMAIN-CONTAINING PROTEIN"/>
    <property type="match status" value="1"/>
</dbReference>
<feature type="transmembrane region" description="Helical" evidence="7">
    <location>
        <begin position="239"/>
        <end position="261"/>
    </location>
</feature>
<feature type="transmembrane region" description="Helical" evidence="7">
    <location>
        <begin position="368"/>
        <end position="390"/>
    </location>
</feature>
<evidence type="ECO:0000313" key="10">
    <source>
        <dbReference type="Proteomes" id="UP001275084"/>
    </source>
</evidence>
<feature type="transmembrane region" description="Helical" evidence="7">
    <location>
        <begin position="104"/>
        <end position="126"/>
    </location>
</feature>
<protein>
    <submittedName>
        <fullName evidence="9">Major facilitator superfamily domain-containing protein</fullName>
    </submittedName>
</protein>
<evidence type="ECO:0000256" key="5">
    <source>
        <dbReference type="ARBA" id="ARBA00023136"/>
    </source>
</evidence>
<dbReference type="PROSITE" id="PS50850">
    <property type="entry name" value="MFS"/>
    <property type="match status" value="1"/>
</dbReference>
<dbReference type="Gene3D" id="1.20.1250.20">
    <property type="entry name" value="MFS general substrate transporter like domains"/>
    <property type="match status" value="1"/>
</dbReference>
<feature type="domain" description="Major facilitator superfamily (MFS) profile" evidence="8">
    <location>
        <begin position="67"/>
        <end position="498"/>
    </location>
</feature>
<dbReference type="CDD" id="cd17330">
    <property type="entry name" value="MFS_SLC46_TetA_like"/>
    <property type="match status" value="1"/>
</dbReference>
<dbReference type="SUPFAM" id="SSF103473">
    <property type="entry name" value="MFS general substrate transporter"/>
    <property type="match status" value="1"/>
</dbReference>
<feature type="transmembrane region" description="Helical" evidence="7">
    <location>
        <begin position="335"/>
        <end position="356"/>
    </location>
</feature>
<keyword evidence="5 7" id="KW-0472">Membrane</keyword>